<protein>
    <submittedName>
        <fullName evidence="1">Glutaredoxin</fullName>
    </submittedName>
</protein>
<dbReference type="InterPro" id="IPR036249">
    <property type="entry name" value="Thioredoxin-like_sf"/>
</dbReference>
<keyword evidence="2" id="KW-1185">Reference proteome</keyword>
<evidence type="ECO:0000313" key="1">
    <source>
        <dbReference type="EMBL" id="AHY25039.1"/>
    </source>
</evidence>
<reference evidence="1 2" key="1">
    <citation type="journal article" date="2015" name="Plant Pathol. J.">
        <title>Isolation and Genomic Characterization of the T4-Like Bacteriophage PM2 Infecting Pectobacterium carotovorum subsp. carotovorum.</title>
        <authorList>
            <person name="Lim J.A."/>
            <person name="Lee D.H."/>
            <person name="Heu S."/>
        </authorList>
    </citation>
    <scope>NUCLEOTIDE SEQUENCE [LARGE SCALE GENOMIC DNA]</scope>
</reference>
<dbReference type="Proteomes" id="UP000030739">
    <property type="component" value="Segment"/>
</dbReference>
<dbReference type="Gene3D" id="3.40.30.10">
    <property type="entry name" value="Glutaredoxin"/>
    <property type="match status" value="1"/>
</dbReference>
<dbReference type="OrthoDB" id="18964at10239"/>
<proteinExistence type="predicted"/>
<dbReference type="GeneID" id="26637970"/>
<dbReference type="PROSITE" id="PS51354">
    <property type="entry name" value="GLUTAREDOXIN_2"/>
    <property type="match status" value="1"/>
</dbReference>
<dbReference type="KEGG" id="vg:26637970"/>
<gene>
    <name evidence="1" type="ORF">PM2_077</name>
</gene>
<dbReference type="RefSeq" id="YP_009211498.1">
    <property type="nucleotide sequence ID" value="NC_028940.1"/>
</dbReference>
<evidence type="ECO:0000313" key="2">
    <source>
        <dbReference type="Proteomes" id="UP000030739"/>
    </source>
</evidence>
<sequence length="199" mass="23051">MSLLRFEEYVVLNWQAWDDIGNGYGFASCTINPDFWKDNQEDLKEIYAIQEIHNELPYVSFSFGEDGFVIDVSFYNEEANLDKTWSYQGIISSGKKYPKIEIYGIPETVSRCAGCSFVKLILKDLGIPYTFIDVLSPSKNSLGFTYDRELIVKLAERAKFPSLNIRYPVIFVDDVHIKNIRLFKEHLIELGYDKDIVED</sequence>
<dbReference type="SUPFAM" id="SSF52833">
    <property type="entry name" value="Thioredoxin-like"/>
    <property type="match status" value="1"/>
</dbReference>
<accession>A0A0A0PZF9</accession>
<organism evidence="1 2">
    <name type="scientific">Pectobacterium bacteriophage PM2</name>
    <dbReference type="NCBI Taxonomy" id="1429794"/>
    <lineage>
        <taxon>Viruses</taxon>
        <taxon>Duplodnaviria</taxon>
        <taxon>Heunggongvirae</taxon>
        <taxon>Uroviricota</taxon>
        <taxon>Caudoviricetes</taxon>
        <taxon>Pantevenvirales</taxon>
        <taxon>Straboviridae</taxon>
        <taxon>Tevenvirinae</taxon>
        <taxon>Mosugukvirus</taxon>
        <taxon>Mosugukvirus pm2</taxon>
    </lineage>
</organism>
<dbReference type="EMBL" id="KF835987">
    <property type="protein sequence ID" value="AHY25039.1"/>
    <property type="molecule type" value="Genomic_DNA"/>
</dbReference>
<name>A0A0A0PZF9_9CAUD</name>